<dbReference type="SUPFAM" id="SSF48403">
    <property type="entry name" value="Ankyrin repeat"/>
    <property type="match status" value="1"/>
</dbReference>
<accession>A0ABV0EBE4</accession>
<keyword evidence="1" id="KW-0677">Repeat</keyword>
<gene>
    <name evidence="4" type="ORF">V6E02_01105</name>
</gene>
<comment type="caution">
    <text evidence="4">The sequence shown here is derived from an EMBL/GenBank/DDBJ whole genome shotgun (WGS) entry which is preliminary data.</text>
</comment>
<organism evidence="4 5">
    <name type="scientific">Thiobacter aerophilum</name>
    <dbReference type="NCBI Taxonomy" id="3121275"/>
    <lineage>
        <taxon>Bacteria</taxon>
        <taxon>Pseudomonadati</taxon>
        <taxon>Pseudomonadota</taxon>
        <taxon>Betaproteobacteria</taxon>
        <taxon>Burkholderiales</taxon>
        <taxon>Thiobacteraceae</taxon>
        <taxon>Thiobacter</taxon>
    </lineage>
</organism>
<evidence type="ECO:0000256" key="1">
    <source>
        <dbReference type="ARBA" id="ARBA00022737"/>
    </source>
</evidence>
<dbReference type="InterPro" id="IPR002110">
    <property type="entry name" value="Ankyrin_rpt"/>
</dbReference>
<name>A0ABV0EBE4_9BURK</name>
<dbReference type="EMBL" id="JBAJEX010000001">
    <property type="protein sequence ID" value="MEO1765821.1"/>
    <property type="molecule type" value="Genomic_DNA"/>
</dbReference>
<dbReference type="Gene3D" id="1.25.40.20">
    <property type="entry name" value="Ankyrin repeat-containing domain"/>
    <property type="match status" value="2"/>
</dbReference>
<feature type="repeat" description="ANK" evidence="3">
    <location>
        <begin position="211"/>
        <end position="243"/>
    </location>
</feature>
<keyword evidence="5" id="KW-1185">Reference proteome</keyword>
<dbReference type="PROSITE" id="PS50297">
    <property type="entry name" value="ANK_REP_REGION"/>
    <property type="match status" value="4"/>
</dbReference>
<dbReference type="Pfam" id="PF12796">
    <property type="entry name" value="Ank_2"/>
    <property type="match status" value="1"/>
</dbReference>
<proteinExistence type="predicted"/>
<sequence length="299" mass="33624">MDARLAGWLADQPDRYPHALERDYPRILERIVELWGTDACEAYLSELAVADTETRQGFPPEVAREILRLSLAHQHWRAREEANADPWADERPMDEAERTQFLAGLARRGERFAPDALFRRVEAGQTHEVLLFLRAGMDVDVRRADSWTPLMVALFNGREETALLLLSRGANVRARDRHGYEPLHWAALNGYERATLFILDKGADPNAMTAYGFTPLMQAASRGHHAIVQMLVQRGALLNQAGHEGFTPLHKACANGHLEVVRFLLARGADRRATTLAGDTPLSLARKARREDIVALLQE</sequence>
<dbReference type="Proteomes" id="UP001482231">
    <property type="component" value="Unassembled WGS sequence"/>
</dbReference>
<reference evidence="4 5" key="1">
    <citation type="submission" date="2024-02" db="EMBL/GenBank/DDBJ databases">
        <title>New thermophilic sulfur-oxidizing bacteria from a hot springs of the Uzon caldera (Kamchatka, Russia).</title>
        <authorList>
            <person name="Dukat A.M."/>
            <person name="Elcheninov A.G."/>
            <person name="Frolov E.N."/>
        </authorList>
    </citation>
    <scope>NUCLEOTIDE SEQUENCE [LARGE SCALE GENOMIC DNA]</scope>
    <source>
        <strain evidence="4 5">AK1</strain>
    </source>
</reference>
<evidence type="ECO:0000256" key="2">
    <source>
        <dbReference type="ARBA" id="ARBA00023043"/>
    </source>
</evidence>
<dbReference type="PANTHER" id="PTHR24171:SF8">
    <property type="entry name" value="BRCA1-ASSOCIATED RING DOMAIN PROTEIN 1"/>
    <property type="match status" value="1"/>
</dbReference>
<protein>
    <submittedName>
        <fullName evidence="4">Ankyrin repeat domain-containing protein</fullName>
    </submittedName>
</protein>
<evidence type="ECO:0000313" key="5">
    <source>
        <dbReference type="Proteomes" id="UP001482231"/>
    </source>
</evidence>
<dbReference type="InterPro" id="IPR036770">
    <property type="entry name" value="Ankyrin_rpt-contain_sf"/>
</dbReference>
<evidence type="ECO:0000313" key="4">
    <source>
        <dbReference type="EMBL" id="MEO1765821.1"/>
    </source>
</evidence>
<dbReference type="Pfam" id="PF00023">
    <property type="entry name" value="Ank"/>
    <property type="match status" value="1"/>
</dbReference>
<dbReference type="PROSITE" id="PS50088">
    <property type="entry name" value="ANK_REPEAT"/>
    <property type="match status" value="4"/>
</dbReference>
<feature type="repeat" description="ANK" evidence="3">
    <location>
        <begin position="244"/>
        <end position="276"/>
    </location>
</feature>
<evidence type="ECO:0000256" key="3">
    <source>
        <dbReference type="PROSITE-ProRule" id="PRU00023"/>
    </source>
</evidence>
<feature type="repeat" description="ANK" evidence="3">
    <location>
        <begin position="178"/>
        <end position="210"/>
    </location>
</feature>
<dbReference type="PRINTS" id="PR01415">
    <property type="entry name" value="ANKYRIN"/>
</dbReference>
<dbReference type="SMART" id="SM00248">
    <property type="entry name" value="ANK"/>
    <property type="match status" value="4"/>
</dbReference>
<dbReference type="RefSeq" id="WP_347306312.1">
    <property type="nucleotide sequence ID" value="NZ_JBAJEX010000001.1"/>
</dbReference>
<dbReference type="PANTHER" id="PTHR24171">
    <property type="entry name" value="ANKYRIN REPEAT DOMAIN-CONTAINING PROTEIN 39-RELATED"/>
    <property type="match status" value="1"/>
</dbReference>
<feature type="repeat" description="ANK" evidence="3">
    <location>
        <begin position="145"/>
        <end position="177"/>
    </location>
</feature>
<keyword evidence="2 3" id="KW-0040">ANK repeat</keyword>